<dbReference type="Proteomes" id="UP000078309">
    <property type="component" value="Unassembled WGS sequence"/>
</dbReference>
<dbReference type="CDD" id="cd01189">
    <property type="entry name" value="INT_ICEBs1_C_like"/>
    <property type="match status" value="1"/>
</dbReference>
<gene>
    <name evidence="8" type="ORF">DYL72_01000</name>
    <name evidence="9" type="ORF">ERJ77_18320</name>
    <name evidence="10" type="ORF">PL14_14595</name>
</gene>
<feature type="domain" description="Tyr recombinase" evidence="6">
    <location>
        <begin position="207"/>
        <end position="391"/>
    </location>
</feature>
<comment type="similarity">
    <text evidence="1">Belongs to the 'phage' integrase family.</text>
</comment>
<dbReference type="SUPFAM" id="SSF56349">
    <property type="entry name" value="DNA breaking-rejoining enzymes"/>
    <property type="match status" value="1"/>
</dbReference>
<dbReference type="EMBL" id="SCLC01000118">
    <property type="protein sequence ID" value="MBF4436421.1"/>
    <property type="molecule type" value="Genomic_DNA"/>
</dbReference>
<dbReference type="PANTHER" id="PTHR30629">
    <property type="entry name" value="PROPHAGE INTEGRASE"/>
    <property type="match status" value="1"/>
</dbReference>
<dbReference type="EMBL" id="JAHGUI010000061">
    <property type="protein sequence ID" value="MBT2919904.1"/>
    <property type="molecule type" value="Genomic_DNA"/>
</dbReference>
<dbReference type="PANTHER" id="PTHR30629:SF2">
    <property type="entry name" value="PROPHAGE INTEGRASE INTS-RELATED"/>
    <property type="match status" value="1"/>
</dbReference>
<dbReference type="Pfam" id="PF12167">
    <property type="entry name" value="Arm-DNA-bind_2"/>
    <property type="match status" value="1"/>
</dbReference>
<dbReference type="AlphaFoldDB" id="A0A191W4B2"/>
<keyword evidence="4" id="KW-0233">DNA recombination</keyword>
<dbReference type="Pfam" id="PF22022">
    <property type="entry name" value="Phage_int_M"/>
    <property type="match status" value="1"/>
</dbReference>
<keyword evidence="3 5" id="KW-0238">DNA-binding</keyword>
<dbReference type="GO" id="GO:0015074">
    <property type="term" value="P:DNA integration"/>
    <property type="evidence" value="ECO:0007669"/>
    <property type="project" value="UniProtKB-KW"/>
</dbReference>
<dbReference type="InterPro" id="IPR010998">
    <property type="entry name" value="Integrase_recombinase_N"/>
</dbReference>
<dbReference type="Proteomes" id="UP000786185">
    <property type="component" value="Unassembled WGS sequence"/>
</dbReference>
<evidence type="ECO:0000313" key="10">
    <source>
        <dbReference type="EMBL" id="MBT2919904.1"/>
    </source>
</evidence>
<feature type="domain" description="Core-binding (CB)" evidence="7">
    <location>
        <begin position="100"/>
        <end position="187"/>
    </location>
</feature>
<dbReference type="GO" id="GO:0003677">
    <property type="term" value="F:DNA binding"/>
    <property type="evidence" value="ECO:0007669"/>
    <property type="project" value="UniProtKB-UniRule"/>
</dbReference>
<dbReference type="PROSITE" id="PS51900">
    <property type="entry name" value="CB"/>
    <property type="match status" value="1"/>
</dbReference>
<evidence type="ECO:0000256" key="3">
    <source>
        <dbReference type="ARBA" id="ARBA00023125"/>
    </source>
</evidence>
<dbReference type="STRING" id="55601.AA407_06160"/>
<sequence length="403" mass="47057">MASIRARGDKLFMDFRHHNIRCREQTLLADNPNNRRKLTKLLNQIDADIRLGCFVYSEYFPESKNASKFVKQDIQARRKKEELLGAYKTASQGLQGITSIPFEDFAHEWFGENEVRWKTSYVNSMKVYLFGYLVPEFGDVDVDQIQRPDILKYRAKLMQTKPDGTKLSTDFVNHVMTPLRMILREAADRYGFRSQFENIKPLRVEKRDVNPFTLEEVMDFLNAVKVDYRNYFLVRFFTGMRTSEIDGLKWRYVDFRLGVISVRETYVQGKMDTTKTLGSARDIHMSSIVLEALKSQKEVTGAGEFVFCNAEGNPLDKGNIRDRVWKPTLKKMGLPYRRPYETRHTAATLWLAAGEAPEWIARQMGHSNTKMLFEIYSRYVPNLTRQDGSAFERLLTQLKERNQ</sequence>
<dbReference type="PROSITE" id="PS51898">
    <property type="entry name" value="TYR_RECOMBINASE"/>
    <property type="match status" value="1"/>
</dbReference>
<keyword evidence="2" id="KW-0229">DNA integration</keyword>
<reference evidence="9" key="3">
    <citation type="journal article" date="2021" name="PeerJ">
        <title>Analysis of 44 Vibrio anguillarum genomes reveals high genetic diversity.</title>
        <authorList>
            <person name="Hansen M.J."/>
            <person name="Dalsgaard I."/>
        </authorList>
    </citation>
    <scope>NUCLEOTIDE SEQUENCE</scope>
    <source>
        <strain evidence="9">850617-1/1</strain>
    </source>
</reference>
<evidence type="ECO:0000313" key="11">
    <source>
        <dbReference type="Proteomes" id="UP000078309"/>
    </source>
</evidence>
<accession>A0A191W4B2</accession>
<reference evidence="10" key="4">
    <citation type="submission" date="2021-05" db="EMBL/GenBank/DDBJ databases">
        <authorList>
            <person name="Kalatzis P.G."/>
            <person name="Castillo D."/>
            <person name="D'Alvise P."/>
            <person name="Middelboe M."/>
            <person name="Gram L."/>
        </authorList>
    </citation>
    <scope>NUCLEOTIDE SEQUENCE</scope>
    <source>
        <strain evidence="10">90-11-286</strain>
    </source>
</reference>
<dbReference type="InterPro" id="IPR002104">
    <property type="entry name" value="Integrase_catalytic"/>
</dbReference>
<dbReference type="Pfam" id="PF00589">
    <property type="entry name" value="Phage_integrase"/>
    <property type="match status" value="1"/>
</dbReference>
<evidence type="ECO:0000256" key="4">
    <source>
        <dbReference type="ARBA" id="ARBA00023172"/>
    </source>
</evidence>
<dbReference type="Gene3D" id="1.10.443.10">
    <property type="entry name" value="Intergrase catalytic core"/>
    <property type="match status" value="1"/>
</dbReference>
<organism evidence="8 12">
    <name type="scientific">Vibrio anguillarum</name>
    <name type="common">Listonella anguillarum</name>
    <dbReference type="NCBI Taxonomy" id="55601"/>
    <lineage>
        <taxon>Bacteria</taxon>
        <taxon>Pseudomonadati</taxon>
        <taxon>Pseudomonadota</taxon>
        <taxon>Gammaproteobacteria</taxon>
        <taxon>Vibrionales</taxon>
        <taxon>Vibrionaceae</taxon>
        <taxon>Vibrio</taxon>
    </lineage>
</organism>
<dbReference type="InterPro" id="IPR053876">
    <property type="entry name" value="Phage_int_M"/>
</dbReference>
<dbReference type="EMBL" id="CP034672">
    <property type="protein sequence ID" value="AZS23769.1"/>
    <property type="molecule type" value="Genomic_DNA"/>
</dbReference>
<evidence type="ECO:0000259" key="7">
    <source>
        <dbReference type="PROSITE" id="PS51900"/>
    </source>
</evidence>
<dbReference type="RefSeq" id="WP_019282554.1">
    <property type="nucleotide sequence ID" value="NZ_CP022101.1"/>
</dbReference>
<dbReference type="InterPro" id="IPR044068">
    <property type="entry name" value="CB"/>
</dbReference>
<name>A0A191W4B2_VIBAN</name>
<evidence type="ECO:0000256" key="1">
    <source>
        <dbReference type="ARBA" id="ARBA00008857"/>
    </source>
</evidence>
<dbReference type="InterPro" id="IPR050808">
    <property type="entry name" value="Phage_Integrase"/>
</dbReference>
<reference evidence="10 11" key="1">
    <citation type="journal article" date="2017" name="J. Fish Dis.">
        <title>Comparative assessment of Vibrio virulence in marine fish larvae.</title>
        <authorList>
            <person name="Ronneseth A."/>
            <person name="Castillo D."/>
            <person name="D'Alvise P."/>
            <person name="Tonnesen O."/>
            <person name="Haugland G."/>
            <person name="Grotkjaer T."/>
            <person name="Engell-Sorensen K."/>
            <person name="Norremark L."/>
            <person name="Bergh O."/>
            <person name="Wergeland H.I."/>
            <person name="Gram L."/>
        </authorList>
    </citation>
    <scope>NUCLEOTIDE SEQUENCE [LARGE SCALE GENOMIC DNA]</scope>
    <source>
        <strain evidence="10 11">90-11-286</strain>
    </source>
</reference>
<evidence type="ECO:0000313" key="12">
    <source>
        <dbReference type="Proteomes" id="UP000256923"/>
    </source>
</evidence>
<evidence type="ECO:0000313" key="8">
    <source>
        <dbReference type="EMBL" id="AZS23769.1"/>
    </source>
</evidence>
<reference evidence="8 12" key="2">
    <citation type="submission" date="2018-12" db="EMBL/GenBank/DDBJ databases">
        <title>Characterization and Draft Genome of Vibrio anguillarum J360 Marine Pathogen Isolated from an Outbreak in Lumpfish (Cyclopterus lumpus).</title>
        <authorList>
            <person name="Vasquez J.I."/>
            <person name="Cao T."/>
            <person name="Chakraborty S."/>
            <person name="Gnanagobal H."/>
            <person name="Wescot J."/>
            <person name="Boyce D."/>
            <person name="Santander J."/>
        </authorList>
    </citation>
    <scope>NUCLEOTIDE SEQUENCE [LARGE SCALE GENOMIC DNA]</scope>
    <source>
        <strain evidence="8 12">J360</strain>
    </source>
</reference>
<evidence type="ECO:0000259" key="6">
    <source>
        <dbReference type="PROSITE" id="PS51898"/>
    </source>
</evidence>
<evidence type="ECO:0000256" key="5">
    <source>
        <dbReference type="PROSITE-ProRule" id="PRU01248"/>
    </source>
</evidence>
<dbReference type="OrthoDB" id="5391994at2"/>
<protein>
    <submittedName>
        <fullName evidence="8">DUF3596 domain-containing protein</fullName>
    </submittedName>
    <submittedName>
        <fullName evidence="10">Site-specific integrase</fullName>
    </submittedName>
</protein>
<dbReference type="Gene3D" id="1.10.150.130">
    <property type="match status" value="1"/>
</dbReference>
<dbReference type="GO" id="GO:0006310">
    <property type="term" value="P:DNA recombination"/>
    <property type="evidence" value="ECO:0007669"/>
    <property type="project" value="UniProtKB-KW"/>
</dbReference>
<dbReference type="InterPro" id="IPR022000">
    <property type="entry name" value="Min27-like_integrase_DNA_bind"/>
</dbReference>
<dbReference type="Proteomes" id="UP000256923">
    <property type="component" value="Chromosome 1"/>
</dbReference>
<dbReference type="InterPro" id="IPR011010">
    <property type="entry name" value="DNA_brk_join_enz"/>
</dbReference>
<proteinExistence type="inferred from homology"/>
<evidence type="ECO:0000256" key="2">
    <source>
        <dbReference type="ARBA" id="ARBA00022908"/>
    </source>
</evidence>
<dbReference type="InterPro" id="IPR013762">
    <property type="entry name" value="Integrase-like_cat_sf"/>
</dbReference>
<evidence type="ECO:0000313" key="9">
    <source>
        <dbReference type="EMBL" id="MBF4436421.1"/>
    </source>
</evidence>